<sequence>MSKIIADLSAENMNLVTSASNSSKSRRKRLTSGRSMQDMINKREQAIEKLKTEQQEIQKELVSWQNMGFDITDV</sequence>
<dbReference type="EMBL" id="QLNT01000023">
    <property type="protein sequence ID" value="KAF3060544.1"/>
    <property type="molecule type" value="Genomic_DNA"/>
</dbReference>
<evidence type="ECO:0000313" key="2">
    <source>
        <dbReference type="EMBL" id="KAF3060544.1"/>
    </source>
</evidence>
<keyword evidence="3" id="KW-1185">Reference proteome</keyword>
<name>A0A9P4X6E5_9HYPO</name>
<reference evidence="2 3" key="1">
    <citation type="submission" date="2018-06" db="EMBL/GenBank/DDBJ databases">
        <title>Genome analysis of cellulolytic fungus Trichoderma lentiforme CFAM-422.</title>
        <authorList>
            <person name="Steindorff A.S."/>
            <person name="Formighieri E.F."/>
            <person name="Midorikawa G.E.O."/>
            <person name="Tamietti M.S."/>
            <person name="Ramos E.Z."/>
            <person name="Silva A.S."/>
            <person name="Bon E.P.S."/>
            <person name="Mendes T.D."/>
            <person name="Damaso M.C.T."/>
            <person name="Favaro L.C.L."/>
        </authorList>
    </citation>
    <scope>NUCLEOTIDE SEQUENCE [LARGE SCALE GENOMIC DNA]</scope>
    <source>
        <strain evidence="2 3">CFAM-422</strain>
    </source>
</reference>
<dbReference type="AlphaFoldDB" id="A0A9P4X6E5"/>
<organism evidence="2 3">
    <name type="scientific">Trichoderma lentiforme</name>
    <dbReference type="NCBI Taxonomy" id="1567552"/>
    <lineage>
        <taxon>Eukaryota</taxon>
        <taxon>Fungi</taxon>
        <taxon>Dikarya</taxon>
        <taxon>Ascomycota</taxon>
        <taxon>Pezizomycotina</taxon>
        <taxon>Sordariomycetes</taxon>
        <taxon>Hypocreomycetidae</taxon>
        <taxon>Hypocreales</taxon>
        <taxon>Hypocreaceae</taxon>
        <taxon>Trichoderma</taxon>
    </lineage>
</organism>
<comment type="caution">
    <text evidence="2">The sequence shown here is derived from an EMBL/GenBank/DDBJ whole genome shotgun (WGS) entry which is preliminary data.</text>
</comment>
<feature type="region of interest" description="Disordered" evidence="1">
    <location>
        <begin position="17"/>
        <end position="38"/>
    </location>
</feature>
<protein>
    <submittedName>
        <fullName evidence="2">Uncharacterized protein</fullName>
    </submittedName>
</protein>
<proteinExistence type="predicted"/>
<evidence type="ECO:0000313" key="3">
    <source>
        <dbReference type="Proteomes" id="UP000801864"/>
    </source>
</evidence>
<dbReference type="Proteomes" id="UP000801864">
    <property type="component" value="Unassembled WGS sequence"/>
</dbReference>
<accession>A0A9P4X6E5</accession>
<gene>
    <name evidence="2" type="ORF">CFAM422_011319</name>
</gene>
<evidence type="ECO:0000256" key="1">
    <source>
        <dbReference type="SAM" id="MobiDB-lite"/>
    </source>
</evidence>